<keyword evidence="3" id="KW-1185">Reference proteome</keyword>
<dbReference type="PANTHER" id="PTHR43394">
    <property type="entry name" value="ATP-DEPENDENT PERMEASE MDL1, MITOCHONDRIAL"/>
    <property type="match status" value="1"/>
</dbReference>
<feature type="domain" description="ABC transporter" evidence="1">
    <location>
        <begin position="3"/>
        <end position="229"/>
    </location>
</feature>
<dbReference type="InterPro" id="IPR003439">
    <property type="entry name" value="ABC_transporter-like_ATP-bd"/>
</dbReference>
<dbReference type="PROSITE" id="PS50893">
    <property type="entry name" value="ABC_TRANSPORTER_2"/>
    <property type="match status" value="1"/>
</dbReference>
<evidence type="ECO:0000313" key="3">
    <source>
        <dbReference type="Proteomes" id="UP001190700"/>
    </source>
</evidence>
<proteinExistence type="predicted"/>
<dbReference type="InterPro" id="IPR027417">
    <property type="entry name" value="P-loop_NTPase"/>
</dbReference>
<dbReference type="PROSITE" id="PS00211">
    <property type="entry name" value="ABC_TRANSPORTER_1"/>
    <property type="match status" value="1"/>
</dbReference>
<dbReference type="EMBL" id="LGRX02032969">
    <property type="protein sequence ID" value="KAK3243305.1"/>
    <property type="molecule type" value="Genomic_DNA"/>
</dbReference>
<protein>
    <recommendedName>
        <fullName evidence="1">ABC transporter domain-containing protein</fullName>
    </recommendedName>
</protein>
<dbReference type="SUPFAM" id="SSF52540">
    <property type="entry name" value="P-loop containing nucleoside triphosphate hydrolases"/>
    <property type="match status" value="2"/>
</dbReference>
<dbReference type="InterPro" id="IPR039421">
    <property type="entry name" value="Type_1_exporter"/>
</dbReference>
<dbReference type="Pfam" id="PF00005">
    <property type="entry name" value="ABC_tran"/>
    <property type="match status" value="1"/>
</dbReference>
<dbReference type="GO" id="GO:0005524">
    <property type="term" value="F:ATP binding"/>
    <property type="evidence" value="ECO:0007669"/>
    <property type="project" value="InterPro"/>
</dbReference>
<accession>A0AAE0BWX6</accession>
<organism evidence="2 3">
    <name type="scientific">Cymbomonas tetramitiformis</name>
    <dbReference type="NCBI Taxonomy" id="36881"/>
    <lineage>
        <taxon>Eukaryota</taxon>
        <taxon>Viridiplantae</taxon>
        <taxon>Chlorophyta</taxon>
        <taxon>Pyramimonadophyceae</taxon>
        <taxon>Pyramimonadales</taxon>
        <taxon>Pyramimonadaceae</taxon>
        <taxon>Cymbomonas</taxon>
    </lineage>
</organism>
<feature type="non-terminal residue" evidence="2">
    <location>
        <position position="1"/>
    </location>
</feature>
<gene>
    <name evidence="2" type="ORF">CYMTET_47032</name>
</gene>
<name>A0AAE0BWX6_9CHLO</name>
<comment type="caution">
    <text evidence="2">The sequence shown here is derived from an EMBL/GenBank/DDBJ whole genome shotgun (WGS) entry which is preliminary data.</text>
</comment>
<dbReference type="GO" id="GO:0015421">
    <property type="term" value="F:ABC-type oligopeptide transporter activity"/>
    <property type="evidence" value="ECO:0007669"/>
    <property type="project" value="TreeGrafter"/>
</dbReference>
<reference evidence="2 3" key="1">
    <citation type="journal article" date="2015" name="Genome Biol. Evol.">
        <title>Comparative Genomics of a Bacterivorous Green Alga Reveals Evolutionary Causalities and Consequences of Phago-Mixotrophic Mode of Nutrition.</title>
        <authorList>
            <person name="Burns J.A."/>
            <person name="Paasch A."/>
            <person name="Narechania A."/>
            <person name="Kim E."/>
        </authorList>
    </citation>
    <scope>NUCLEOTIDE SEQUENCE [LARGE SCALE GENOMIC DNA]</scope>
    <source>
        <strain evidence="2 3">PLY_AMNH</strain>
    </source>
</reference>
<dbReference type="Proteomes" id="UP001190700">
    <property type="component" value="Unassembled WGS sequence"/>
</dbReference>
<dbReference type="InterPro" id="IPR017871">
    <property type="entry name" value="ABC_transporter-like_CS"/>
</dbReference>
<dbReference type="AlphaFoldDB" id="A0AAE0BWX6"/>
<dbReference type="GO" id="GO:0016887">
    <property type="term" value="F:ATP hydrolysis activity"/>
    <property type="evidence" value="ECO:0007669"/>
    <property type="project" value="InterPro"/>
</dbReference>
<evidence type="ECO:0000313" key="2">
    <source>
        <dbReference type="EMBL" id="KAK3243305.1"/>
    </source>
</evidence>
<evidence type="ECO:0000259" key="1">
    <source>
        <dbReference type="PROSITE" id="PS50893"/>
    </source>
</evidence>
<dbReference type="PANTHER" id="PTHR43394:SF1">
    <property type="entry name" value="ATP-BINDING CASSETTE SUB-FAMILY B MEMBER 10, MITOCHONDRIAL"/>
    <property type="match status" value="1"/>
</dbReference>
<sequence>FYEPQQGVVLLDGTEVKLLDHHWLHRNVGLVGQEPVLFRCSVEENILYSRRSVTRADVVASDLAELEGEPAPLQLDPKVQVHVQGGTDDDEDDAKRRLEDVVRAARVANAHDFVSALPQGYQTEVGERGIQMSGGQKQRIAIARAVLQDPRVLLLDEATSALDTESEAVVQEALERAMQNRSVLVIAHRLSTVSQADCICVLDHGRVTEQGTQEELLAKSDLSDKIPDSGVSVPMTYRMLIARQKGMERDIA</sequence>
<dbReference type="Gene3D" id="3.40.50.300">
    <property type="entry name" value="P-loop containing nucleotide triphosphate hydrolases"/>
    <property type="match status" value="2"/>
</dbReference>